<dbReference type="Proteomes" id="UP001501759">
    <property type="component" value="Unassembled WGS sequence"/>
</dbReference>
<gene>
    <name evidence="1" type="ORF">GCM10023335_53870</name>
</gene>
<proteinExistence type="predicted"/>
<reference evidence="2" key="1">
    <citation type="journal article" date="2019" name="Int. J. Syst. Evol. Microbiol.">
        <title>The Global Catalogue of Microorganisms (GCM) 10K type strain sequencing project: providing services to taxonomists for standard genome sequencing and annotation.</title>
        <authorList>
            <consortium name="The Broad Institute Genomics Platform"/>
            <consortium name="The Broad Institute Genome Sequencing Center for Infectious Disease"/>
            <person name="Wu L."/>
            <person name="Ma J."/>
        </authorList>
    </citation>
    <scope>NUCLEOTIDE SEQUENCE [LARGE SCALE GENOMIC DNA]</scope>
    <source>
        <strain evidence="2">JCM 18409</strain>
    </source>
</reference>
<keyword evidence="2" id="KW-1185">Reference proteome</keyword>
<evidence type="ECO:0000313" key="2">
    <source>
        <dbReference type="Proteomes" id="UP001501759"/>
    </source>
</evidence>
<name>A0ABP9J8D1_9ACTN</name>
<comment type="caution">
    <text evidence="1">The sequence shown here is derived from an EMBL/GenBank/DDBJ whole genome shotgun (WGS) entry which is preliminary data.</text>
</comment>
<evidence type="ECO:0000313" key="1">
    <source>
        <dbReference type="EMBL" id="GAA5022171.1"/>
    </source>
</evidence>
<protein>
    <submittedName>
        <fullName evidence="1">Uncharacterized protein</fullName>
    </submittedName>
</protein>
<sequence length="60" mass="6409">MVIRPRAAFHSLKAGEVRAFGRPGAQCSGKRPDRHSTKMPQARTCLHAGAARRVTAVPSG</sequence>
<dbReference type="EMBL" id="BAABKB010000021">
    <property type="protein sequence ID" value="GAA5022171.1"/>
    <property type="molecule type" value="Genomic_DNA"/>
</dbReference>
<organism evidence="1 2">
    <name type="scientific">Streptomyces siamensis</name>
    <dbReference type="NCBI Taxonomy" id="1274986"/>
    <lineage>
        <taxon>Bacteria</taxon>
        <taxon>Bacillati</taxon>
        <taxon>Actinomycetota</taxon>
        <taxon>Actinomycetes</taxon>
        <taxon>Kitasatosporales</taxon>
        <taxon>Streptomycetaceae</taxon>
        <taxon>Streptomyces</taxon>
    </lineage>
</organism>
<accession>A0ABP9J8D1</accession>